<evidence type="ECO:0000256" key="5">
    <source>
        <dbReference type="ARBA" id="ARBA00022490"/>
    </source>
</evidence>
<reference evidence="16" key="1">
    <citation type="submission" date="2016-11" db="EMBL/GenBank/DDBJ databases">
        <authorList>
            <person name="Varghese N."/>
            <person name="Submissions S."/>
        </authorList>
    </citation>
    <scope>NUCLEOTIDE SEQUENCE [LARGE SCALE GENOMIC DNA]</scope>
    <source>
        <strain evidence="16">DSM 16478</strain>
    </source>
</reference>
<evidence type="ECO:0000256" key="3">
    <source>
        <dbReference type="ARBA" id="ARBA00011738"/>
    </source>
</evidence>
<feature type="domain" description="Ketosynthase family 3 (KS3)" evidence="14">
    <location>
        <begin position="2"/>
        <end position="421"/>
    </location>
</feature>
<comment type="similarity">
    <text evidence="2 13">Belongs to the thiolase-like superfamily. Beta-ketoacyl-ACP synthases family.</text>
</comment>
<keyword evidence="6 13" id="KW-0808">Transferase</keyword>
<comment type="subunit">
    <text evidence="3">Homodimer.</text>
</comment>
<dbReference type="PANTHER" id="PTHR11712:SF306">
    <property type="entry name" value="3-OXOACYL-[ACYL-CARRIER-PROTEIN] SYNTHASE 1"/>
    <property type="match status" value="1"/>
</dbReference>
<gene>
    <name evidence="15" type="ORF">SAMN04488007_2484</name>
</gene>
<evidence type="ECO:0000256" key="13">
    <source>
        <dbReference type="RuleBase" id="RU003694"/>
    </source>
</evidence>
<dbReference type="SUPFAM" id="SSF53901">
    <property type="entry name" value="Thiolase-like"/>
    <property type="match status" value="2"/>
</dbReference>
<dbReference type="InterPro" id="IPR020841">
    <property type="entry name" value="PKS_Beta-ketoAc_synthase_dom"/>
</dbReference>
<dbReference type="SMART" id="SM00825">
    <property type="entry name" value="PKS_KS"/>
    <property type="match status" value="1"/>
</dbReference>
<dbReference type="STRING" id="228958.SAMN04488007_2484"/>
<evidence type="ECO:0000256" key="8">
    <source>
        <dbReference type="ARBA" id="ARBA00039450"/>
    </source>
</evidence>
<dbReference type="GO" id="GO:0004315">
    <property type="term" value="F:3-oxoacyl-[acyl-carrier-protein] synthase activity"/>
    <property type="evidence" value="ECO:0007669"/>
    <property type="project" value="UniProtKB-EC"/>
</dbReference>
<dbReference type="CDD" id="cd00834">
    <property type="entry name" value="KAS_I_II"/>
    <property type="match status" value="1"/>
</dbReference>
<dbReference type="AlphaFoldDB" id="A0A1M6QU86"/>
<protein>
    <recommendedName>
        <fullName evidence="8">3-oxoacyl-[acyl-carrier-protein] synthase 1</fullName>
        <ecNumber evidence="4">2.3.1.41</ecNumber>
    </recommendedName>
    <alternativeName>
        <fullName evidence="9">3-oxoacyl-[acyl-carrier-protein] synthase I</fullName>
    </alternativeName>
    <alternativeName>
        <fullName evidence="10">Beta-ketoacyl-ACP synthase I</fullName>
    </alternativeName>
</protein>
<keyword evidence="7" id="KW-0012">Acyltransferase</keyword>
<comment type="subcellular location">
    <subcellularLocation>
        <location evidence="1">Cytoplasm</location>
    </subcellularLocation>
</comment>
<evidence type="ECO:0000256" key="12">
    <source>
        <dbReference type="ARBA" id="ARBA00048506"/>
    </source>
</evidence>
<evidence type="ECO:0000313" key="15">
    <source>
        <dbReference type="EMBL" id="SHK23794.1"/>
    </source>
</evidence>
<dbReference type="Pfam" id="PF02801">
    <property type="entry name" value="Ketoacyl-synt_C"/>
    <property type="match status" value="1"/>
</dbReference>
<dbReference type="OrthoDB" id="9808669at2"/>
<evidence type="ECO:0000256" key="11">
    <source>
        <dbReference type="ARBA" id="ARBA00048121"/>
    </source>
</evidence>
<dbReference type="EC" id="2.3.1.41" evidence="4"/>
<dbReference type="Proteomes" id="UP000184314">
    <property type="component" value="Unassembled WGS sequence"/>
</dbReference>
<organism evidence="15 16">
    <name type="scientific">Maribacter aquivivus</name>
    <dbReference type="NCBI Taxonomy" id="228958"/>
    <lineage>
        <taxon>Bacteria</taxon>
        <taxon>Pseudomonadati</taxon>
        <taxon>Bacteroidota</taxon>
        <taxon>Flavobacteriia</taxon>
        <taxon>Flavobacteriales</taxon>
        <taxon>Flavobacteriaceae</taxon>
        <taxon>Maribacter</taxon>
    </lineage>
</organism>
<keyword evidence="5" id="KW-0963">Cytoplasm</keyword>
<evidence type="ECO:0000256" key="4">
    <source>
        <dbReference type="ARBA" id="ARBA00013191"/>
    </source>
</evidence>
<evidence type="ECO:0000256" key="2">
    <source>
        <dbReference type="ARBA" id="ARBA00008467"/>
    </source>
</evidence>
<name>A0A1M6QU86_9FLAO</name>
<dbReference type="PROSITE" id="PS52004">
    <property type="entry name" value="KS3_2"/>
    <property type="match status" value="1"/>
</dbReference>
<comment type="catalytic activity">
    <reaction evidence="11">
        <text>(3Z)-decenoyl-[ACP] + malonyl-[ACP] + H(+) = 3-oxo-(5Z)-dodecenoyl-[ACP] + holo-[ACP] + CO2</text>
        <dbReference type="Rhea" id="RHEA:54940"/>
        <dbReference type="Rhea" id="RHEA-COMP:9623"/>
        <dbReference type="Rhea" id="RHEA-COMP:9685"/>
        <dbReference type="Rhea" id="RHEA-COMP:9927"/>
        <dbReference type="Rhea" id="RHEA-COMP:14042"/>
        <dbReference type="ChEBI" id="CHEBI:15378"/>
        <dbReference type="ChEBI" id="CHEBI:16526"/>
        <dbReference type="ChEBI" id="CHEBI:64479"/>
        <dbReference type="ChEBI" id="CHEBI:78449"/>
        <dbReference type="ChEBI" id="CHEBI:78798"/>
        <dbReference type="ChEBI" id="CHEBI:138410"/>
    </reaction>
    <physiologicalReaction direction="left-to-right" evidence="11">
        <dbReference type="Rhea" id="RHEA:54941"/>
    </physiologicalReaction>
</comment>
<proteinExistence type="inferred from homology"/>
<evidence type="ECO:0000256" key="9">
    <source>
        <dbReference type="ARBA" id="ARBA00041620"/>
    </source>
</evidence>
<dbReference type="InterPro" id="IPR016039">
    <property type="entry name" value="Thiolase-like"/>
</dbReference>
<dbReference type="EMBL" id="FQZX01000002">
    <property type="protein sequence ID" value="SHK23794.1"/>
    <property type="molecule type" value="Genomic_DNA"/>
</dbReference>
<dbReference type="InterPro" id="IPR014031">
    <property type="entry name" value="Ketoacyl_synth_C"/>
</dbReference>
<comment type="catalytic activity">
    <reaction evidence="12">
        <text>a fatty acyl-[ACP] + malonyl-[ACP] + H(+) = a 3-oxoacyl-[ACP] + holo-[ACP] + CO2</text>
        <dbReference type="Rhea" id="RHEA:22836"/>
        <dbReference type="Rhea" id="RHEA-COMP:9623"/>
        <dbReference type="Rhea" id="RHEA-COMP:9685"/>
        <dbReference type="Rhea" id="RHEA-COMP:9916"/>
        <dbReference type="Rhea" id="RHEA-COMP:14125"/>
        <dbReference type="ChEBI" id="CHEBI:15378"/>
        <dbReference type="ChEBI" id="CHEBI:16526"/>
        <dbReference type="ChEBI" id="CHEBI:64479"/>
        <dbReference type="ChEBI" id="CHEBI:78449"/>
        <dbReference type="ChEBI" id="CHEBI:78776"/>
        <dbReference type="ChEBI" id="CHEBI:138651"/>
        <dbReference type="EC" id="2.3.1.41"/>
    </reaction>
    <physiologicalReaction direction="left-to-right" evidence="12">
        <dbReference type="Rhea" id="RHEA:22837"/>
    </physiologicalReaction>
</comment>
<evidence type="ECO:0000256" key="1">
    <source>
        <dbReference type="ARBA" id="ARBA00004496"/>
    </source>
</evidence>
<keyword evidence="16" id="KW-1185">Reference proteome</keyword>
<accession>A0A1M6QU86</accession>
<dbReference type="Pfam" id="PF00109">
    <property type="entry name" value="ketoacyl-synt"/>
    <property type="match status" value="1"/>
</dbReference>
<dbReference type="InterPro" id="IPR014030">
    <property type="entry name" value="Ketoacyl_synth_N"/>
</dbReference>
<dbReference type="InterPro" id="IPR000794">
    <property type="entry name" value="Beta-ketoacyl_synthase"/>
</dbReference>
<evidence type="ECO:0000256" key="6">
    <source>
        <dbReference type="ARBA" id="ARBA00022679"/>
    </source>
</evidence>
<dbReference type="RefSeq" id="WP_073244588.1">
    <property type="nucleotide sequence ID" value="NZ_FQZX01000002.1"/>
</dbReference>
<evidence type="ECO:0000313" key="16">
    <source>
        <dbReference type="Proteomes" id="UP000184314"/>
    </source>
</evidence>
<evidence type="ECO:0000259" key="14">
    <source>
        <dbReference type="PROSITE" id="PS52004"/>
    </source>
</evidence>
<evidence type="ECO:0000256" key="7">
    <source>
        <dbReference type="ARBA" id="ARBA00023315"/>
    </source>
</evidence>
<dbReference type="Gene3D" id="3.40.47.10">
    <property type="match status" value="2"/>
</dbReference>
<evidence type="ECO:0000256" key="10">
    <source>
        <dbReference type="ARBA" id="ARBA00042143"/>
    </source>
</evidence>
<sequence>MSRRVVITGLGVCAPNGLGLTDFTNALLEGKSGLRHQPNLEKLGFGCQVAGEPLVKDNLMDKYFTPLERRGLNATGIVYGVIAGIDAWKDAGLEKNTTDEPSWDRGIIFGTGILGVDKFREAIHLIDEGNVRRLGSTSVIQTMASGISAYLGGLLGCGNQVTTNSAACTTGAEGIIMAYDRISQGKAEIMLTGSCSDSGPYVWGGFDAMRILPRGYNDNPSKASRPMSATAAGFIPGSGAGALVLESLESAQKRGAHIYVEVLGGEINSGGQLGEGSMTAPNSMAVQRCIRNAITNAGIEASNIDVINGHLTATTKDGLEIENWSKALGREHDDFPYINSFKGSVGHCLAAAGSIESVAAVLQFKEQVVFKNVNCDDIHPEISKLISESCIPRETIKHAPKIIAKASFGFGDVNACVIFKAFSKEE</sequence>
<dbReference type="PANTHER" id="PTHR11712">
    <property type="entry name" value="POLYKETIDE SYNTHASE-RELATED"/>
    <property type="match status" value="1"/>
</dbReference>
<dbReference type="GO" id="GO:0006633">
    <property type="term" value="P:fatty acid biosynthetic process"/>
    <property type="evidence" value="ECO:0007669"/>
    <property type="project" value="TreeGrafter"/>
</dbReference>
<dbReference type="GO" id="GO:0005829">
    <property type="term" value="C:cytosol"/>
    <property type="evidence" value="ECO:0007669"/>
    <property type="project" value="TreeGrafter"/>
</dbReference>